<protein>
    <submittedName>
        <fullName evidence="2">Uncharacterized protein</fullName>
    </submittedName>
</protein>
<accession>X1KLD8</accession>
<dbReference type="InterPro" id="IPR029045">
    <property type="entry name" value="ClpP/crotonase-like_dom_sf"/>
</dbReference>
<dbReference type="Gene3D" id="3.90.226.10">
    <property type="entry name" value="2-enoyl-CoA Hydratase, Chain A, domain 1"/>
    <property type="match status" value="1"/>
</dbReference>
<sequence>MRRIKQIYVKYSKGKFKEKELSEILKHDIWWTAKDCLDRGLIDRIITGNANEIGSCISTQKSNTDEDPVKKPKRRKTH</sequence>
<gene>
    <name evidence="2" type="ORF">S06H3_17517</name>
</gene>
<feature type="region of interest" description="Disordered" evidence="1">
    <location>
        <begin position="56"/>
        <end position="78"/>
    </location>
</feature>
<evidence type="ECO:0000313" key="2">
    <source>
        <dbReference type="EMBL" id="GAI07897.1"/>
    </source>
</evidence>
<reference evidence="2" key="1">
    <citation type="journal article" date="2014" name="Front. Microbiol.">
        <title>High frequency of phylogenetically diverse reductive dehalogenase-homologous genes in deep subseafloor sedimentary metagenomes.</title>
        <authorList>
            <person name="Kawai M."/>
            <person name="Futagami T."/>
            <person name="Toyoda A."/>
            <person name="Takaki Y."/>
            <person name="Nishi S."/>
            <person name="Hori S."/>
            <person name="Arai W."/>
            <person name="Tsubouchi T."/>
            <person name="Morono Y."/>
            <person name="Uchiyama I."/>
            <person name="Ito T."/>
            <person name="Fujiyama A."/>
            <person name="Inagaki F."/>
            <person name="Takami H."/>
        </authorList>
    </citation>
    <scope>NUCLEOTIDE SEQUENCE</scope>
    <source>
        <strain evidence="2">Expedition CK06-06</strain>
    </source>
</reference>
<proteinExistence type="predicted"/>
<dbReference type="EMBL" id="BARV01008763">
    <property type="protein sequence ID" value="GAI07897.1"/>
    <property type="molecule type" value="Genomic_DNA"/>
</dbReference>
<dbReference type="SUPFAM" id="SSF52096">
    <property type="entry name" value="ClpP/crotonase"/>
    <property type="match status" value="1"/>
</dbReference>
<organism evidence="2">
    <name type="scientific">marine sediment metagenome</name>
    <dbReference type="NCBI Taxonomy" id="412755"/>
    <lineage>
        <taxon>unclassified sequences</taxon>
        <taxon>metagenomes</taxon>
        <taxon>ecological metagenomes</taxon>
    </lineage>
</organism>
<evidence type="ECO:0000256" key="1">
    <source>
        <dbReference type="SAM" id="MobiDB-lite"/>
    </source>
</evidence>
<name>X1KLD8_9ZZZZ</name>
<comment type="caution">
    <text evidence="2">The sequence shown here is derived from an EMBL/GenBank/DDBJ whole genome shotgun (WGS) entry which is preliminary data.</text>
</comment>
<dbReference type="AlphaFoldDB" id="X1KLD8"/>